<comment type="caution">
    <text evidence="10">The sequence shown here is derived from an EMBL/GenBank/DDBJ whole genome shotgun (WGS) entry which is preliminary data.</text>
</comment>
<dbReference type="Pfam" id="PF02632">
    <property type="entry name" value="BioY"/>
    <property type="match status" value="1"/>
</dbReference>
<evidence type="ECO:0000256" key="5">
    <source>
        <dbReference type="ARBA" id="ARBA00022692"/>
    </source>
</evidence>
<dbReference type="PANTHER" id="PTHR34295:SF4">
    <property type="entry name" value="BIOTIN TRANSPORTER BIOY-RELATED"/>
    <property type="match status" value="1"/>
</dbReference>
<accession>A0A0M0G152</accession>
<feature type="transmembrane region" description="Helical" evidence="9">
    <location>
        <begin position="88"/>
        <end position="106"/>
    </location>
</feature>
<dbReference type="STRING" id="189381.GCA_900166615_00111"/>
<protein>
    <recommendedName>
        <fullName evidence="8">Biotin transporter</fullName>
    </recommendedName>
</protein>
<dbReference type="PANTHER" id="PTHR34295">
    <property type="entry name" value="BIOTIN TRANSPORTER BIOY"/>
    <property type="match status" value="1"/>
</dbReference>
<keyword evidence="7 8" id="KW-0472">Membrane</keyword>
<evidence type="ECO:0000256" key="1">
    <source>
        <dbReference type="ARBA" id="ARBA00004651"/>
    </source>
</evidence>
<name>A0A0M0G152_9BACI</name>
<dbReference type="PATRIC" id="fig|189381.12.peg.3645"/>
<keyword evidence="4 8" id="KW-1003">Cell membrane</keyword>
<dbReference type="Proteomes" id="UP000037405">
    <property type="component" value="Unassembled WGS sequence"/>
</dbReference>
<gene>
    <name evidence="10" type="ORF">AF331_20530</name>
</gene>
<feature type="transmembrane region" description="Helical" evidence="9">
    <location>
        <begin position="113"/>
        <end position="137"/>
    </location>
</feature>
<feature type="transmembrane region" description="Helical" evidence="9">
    <location>
        <begin position="34"/>
        <end position="52"/>
    </location>
</feature>
<comment type="similarity">
    <text evidence="2 8">Belongs to the BioY family.</text>
</comment>
<organism evidence="10 11">
    <name type="scientific">Rossellomorea marisflavi</name>
    <dbReference type="NCBI Taxonomy" id="189381"/>
    <lineage>
        <taxon>Bacteria</taxon>
        <taxon>Bacillati</taxon>
        <taxon>Bacillota</taxon>
        <taxon>Bacilli</taxon>
        <taxon>Bacillales</taxon>
        <taxon>Bacillaceae</taxon>
        <taxon>Rossellomorea</taxon>
    </lineage>
</organism>
<dbReference type="RefSeq" id="WP_053429833.1">
    <property type="nucleotide sequence ID" value="NZ_JAMQJB010000005.1"/>
</dbReference>
<reference evidence="11" key="1">
    <citation type="submission" date="2015-07" db="EMBL/GenBank/DDBJ databases">
        <title>Fjat-14235 jcm11544.</title>
        <authorList>
            <person name="Liu B."/>
            <person name="Wang J."/>
            <person name="Zhu Y."/>
            <person name="Liu G."/>
            <person name="Chen Q."/>
            <person name="Chen Z."/>
            <person name="Lan J."/>
            <person name="Che J."/>
            <person name="Ge C."/>
            <person name="Shi H."/>
            <person name="Pan Z."/>
            <person name="Liu X."/>
        </authorList>
    </citation>
    <scope>NUCLEOTIDE SEQUENCE [LARGE SCALE GENOMIC DNA]</scope>
    <source>
        <strain evidence="11">JCM 11544</strain>
    </source>
</reference>
<evidence type="ECO:0000256" key="3">
    <source>
        <dbReference type="ARBA" id="ARBA00022448"/>
    </source>
</evidence>
<feature type="transmembrane region" description="Helical" evidence="9">
    <location>
        <begin position="7"/>
        <end position="28"/>
    </location>
</feature>
<evidence type="ECO:0000313" key="10">
    <source>
        <dbReference type="EMBL" id="KON83211.1"/>
    </source>
</evidence>
<keyword evidence="11" id="KW-1185">Reference proteome</keyword>
<feature type="transmembrane region" description="Helical" evidence="9">
    <location>
        <begin position="149"/>
        <end position="168"/>
    </location>
</feature>
<dbReference type="GO" id="GO:0015225">
    <property type="term" value="F:biotin transmembrane transporter activity"/>
    <property type="evidence" value="ECO:0007669"/>
    <property type="project" value="UniProtKB-UniRule"/>
</dbReference>
<dbReference type="InterPro" id="IPR003784">
    <property type="entry name" value="BioY"/>
</dbReference>
<evidence type="ECO:0000256" key="9">
    <source>
        <dbReference type="SAM" id="Phobius"/>
    </source>
</evidence>
<evidence type="ECO:0000313" key="11">
    <source>
        <dbReference type="Proteomes" id="UP000037405"/>
    </source>
</evidence>
<dbReference type="GO" id="GO:0005886">
    <property type="term" value="C:plasma membrane"/>
    <property type="evidence" value="ECO:0007669"/>
    <property type="project" value="UniProtKB-SubCell"/>
</dbReference>
<evidence type="ECO:0000256" key="8">
    <source>
        <dbReference type="PIRNR" id="PIRNR016661"/>
    </source>
</evidence>
<comment type="subcellular location">
    <subcellularLocation>
        <location evidence="1 8">Cell membrane</location>
        <topology evidence="1 8">Multi-pass membrane protein</topology>
    </subcellularLocation>
</comment>
<dbReference type="EMBL" id="LGUE01000008">
    <property type="protein sequence ID" value="KON83211.1"/>
    <property type="molecule type" value="Genomic_DNA"/>
</dbReference>
<dbReference type="AlphaFoldDB" id="A0A0M0G152"/>
<keyword evidence="3 8" id="KW-0813">Transport</keyword>
<evidence type="ECO:0000256" key="2">
    <source>
        <dbReference type="ARBA" id="ARBA00010692"/>
    </source>
</evidence>
<evidence type="ECO:0000256" key="4">
    <source>
        <dbReference type="ARBA" id="ARBA00022475"/>
    </source>
</evidence>
<feature type="transmembrane region" description="Helical" evidence="9">
    <location>
        <begin position="59"/>
        <end position="82"/>
    </location>
</feature>
<dbReference type="OrthoDB" id="9803495at2"/>
<evidence type="ECO:0000256" key="7">
    <source>
        <dbReference type="ARBA" id="ARBA00023136"/>
    </source>
</evidence>
<proteinExistence type="inferred from homology"/>
<dbReference type="Gene3D" id="1.10.1760.20">
    <property type="match status" value="1"/>
</dbReference>
<evidence type="ECO:0000256" key="6">
    <source>
        <dbReference type="ARBA" id="ARBA00022989"/>
    </source>
</evidence>
<dbReference type="PIRSF" id="PIRSF016661">
    <property type="entry name" value="BioY"/>
    <property type="match status" value="1"/>
</dbReference>
<keyword evidence="5 9" id="KW-0812">Transmembrane</keyword>
<sequence>MKIREMTLVAVFAAVMGSFGLIPSIALSFTPVPLTLQTMGVLLSGGILGARLGFMSQAVFLLLVAAGVPLLSGGRGGLGVFVGPSGGYIISWAVTAFVIGYVLSLFKKVKFHHVLLVNLTVGIFLIYLIGIPVQAMVMGISVMDTVKVSLAYIPGDIIKAVVGSILVYKLRTHPVIMRSLGSLKRTGNLSKTA</sequence>
<keyword evidence="6 9" id="KW-1133">Transmembrane helix</keyword>